<dbReference type="Pfam" id="PF10274">
    <property type="entry name" value="ParcG"/>
    <property type="match status" value="1"/>
</dbReference>
<protein>
    <recommendedName>
        <fullName evidence="4">PACRG-like protein</fullName>
    </recommendedName>
</protein>
<proteinExistence type="predicted"/>
<organism evidence="2 3">
    <name type="scientific">Batrachochytrium salamandrivorans</name>
    <dbReference type="NCBI Taxonomy" id="1357716"/>
    <lineage>
        <taxon>Eukaryota</taxon>
        <taxon>Fungi</taxon>
        <taxon>Fungi incertae sedis</taxon>
        <taxon>Chytridiomycota</taxon>
        <taxon>Chytridiomycota incertae sedis</taxon>
        <taxon>Chytridiomycetes</taxon>
        <taxon>Rhizophydiales</taxon>
        <taxon>Rhizophydiales incertae sedis</taxon>
        <taxon>Batrachochytrium</taxon>
    </lineage>
</organism>
<accession>A0ABQ8FED2</accession>
<dbReference type="InterPro" id="IPR011989">
    <property type="entry name" value="ARM-like"/>
</dbReference>
<dbReference type="Gene3D" id="1.25.10.10">
    <property type="entry name" value="Leucine-rich Repeat Variant"/>
    <property type="match status" value="1"/>
</dbReference>
<dbReference type="EMBL" id="JAFCIX010000178">
    <property type="protein sequence ID" value="KAH6596871.1"/>
    <property type="molecule type" value="Genomic_DNA"/>
</dbReference>
<dbReference type="PANTHER" id="PTHR21207:SF1">
    <property type="entry name" value="PACRG-LIKE PROTEIN"/>
    <property type="match status" value="1"/>
</dbReference>
<dbReference type="InterPro" id="IPR019399">
    <property type="entry name" value="Parkin_co-regulated_protein"/>
</dbReference>
<dbReference type="SUPFAM" id="SSF48371">
    <property type="entry name" value="ARM repeat"/>
    <property type="match status" value="1"/>
</dbReference>
<evidence type="ECO:0000313" key="3">
    <source>
        <dbReference type="Proteomes" id="UP001648503"/>
    </source>
</evidence>
<feature type="compositionally biased region" description="Polar residues" evidence="1">
    <location>
        <begin position="19"/>
        <end position="38"/>
    </location>
</feature>
<sequence length="248" mass="26821">MISKTSTGRIPNKDAVQGRLSSTASKPNSATSMLKSATPKTNTIESTATCFKPIQKISTLNAIKVVSPLGNGKHKTPFATIYAKGGIPCQLQHGSVKHKLLWKCPIQDIDYNPLFIVFCQGLMETQHPYVFVVRQGLKELMAAPNARDKVANVLPQAIAPLRCGLGSKEKESFLASLEILRMIALLVGTLLTPHLSSLLPQVASRILAADQDIRESVQDCLCDCQIACGPAALKIIRSRVPTFSSMLV</sequence>
<dbReference type="InterPro" id="IPR016024">
    <property type="entry name" value="ARM-type_fold"/>
</dbReference>
<keyword evidence="3" id="KW-1185">Reference proteome</keyword>
<evidence type="ECO:0000313" key="2">
    <source>
        <dbReference type="EMBL" id="KAH6596871.1"/>
    </source>
</evidence>
<comment type="caution">
    <text evidence="2">The sequence shown here is derived from an EMBL/GenBank/DDBJ whole genome shotgun (WGS) entry which is preliminary data.</text>
</comment>
<dbReference type="Proteomes" id="UP001648503">
    <property type="component" value="Unassembled WGS sequence"/>
</dbReference>
<name>A0ABQ8FED2_9FUNG</name>
<dbReference type="PANTHER" id="PTHR21207">
    <property type="entry name" value="PARKIN COREGULATED GENE PROTEIN PARK2 COREGULATED"/>
    <property type="match status" value="1"/>
</dbReference>
<feature type="region of interest" description="Disordered" evidence="1">
    <location>
        <begin position="1"/>
        <end position="38"/>
    </location>
</feature>
<evidence type="ECO:0008006" key="4">
    <source>
        <dbReference type="Google" id="ProtNLM"/>
    </source>
</evidence>
<gene>
    <name evidence="2" type="ORF">BASA50_004866</name>
</gene>
<evidence type="ECO:0000256" key="1">
    <source>
        <dbReference type="SAM" id="MobiDB-lite"/>
    </source>
</evidence>
<reference evidence="2 3" key="1">
    <citation type="submission" date="2021-02" db="EMBL/GenBank/DDBJ databases">
        <title>Variation within the Batrachochytrium salamandrivorans European outbreak.</title>
        <authorList>
            <person name="Kelly M."/>
            <person name="Pasmans F."/>
            <person name="Shea T.P."/>
            <person name="Munoz J.F."/>
            <person name="Carranza S."/>
            <person name="Cuomo C.A."/>
            <person name="Martel A."/>
        </authorList>
    </citation>
    <scope>NUCLEOTIDE SEQUENCE [LARGE SCALE GENOMIC DNA]</scope>
    <source>
        <strain evidence="2 3">AMFP18/2</strain>
    </source>
</reference>